<dbReference type="OrthoDB" id="1922221at2759"/>
<dbReference type="SUPFAM" id="SSF74788">
    <property type="entry name" value="Cullin repeat-like"/>
    <property type="match status" value="1"/>
</dbReference>
<feature type="domain" description="Exocyst complex subunit Exo70 C-terminal" evidence="5">
    <location>
        <begin position="242"/>
        <end position="588"/>
    </location>
</feature>
<dbReference type="Proteomes" id="UP000708148">
    <property type="component" value="Unassembled WGS sequence"/>
</dbReference>
<evidence type="ECO:0000313" key="6">
    <source>
        <dbReference type="EMBL" id="CAD7700175.1"/>
    </source>
</evidence>
<dbReference type="GO" id="GO:0015031">
    <property type="term" value="P:protein transport"/>
    <property type="evidence" value="ECO:0007669"/>
    <property type="project" value="UniProtKB-KW"/>
</dbReference>
<evidence type="ECO:0000256" key="1">
    <source>
        <dbReference type="ARBA" id="ARBA00006756"/>
    </source>
</evidence>
<dbReference type="Pfam" id="PF20669">
    <property type="entry name" value="Exo70_N"/>
    <property type="match status" value="1"/>
</dbReference>
<keyword evidence="3 4" id="KW-0268">Exocytosis</keyword>
<proteinExistence type="inferred from homology"/>
<sequence length="612" mass="68693">MAPERLATRAKELEEGLLYSDRLALDTSDVLRSLIGRLTEFSDATSTIRTRAHALTIASQNVRQVRERSDELLASLDTSRRVRYSISRGPGGNQLDAFLAAVDELDASIELLSQHASMSSVPAALMHAKQIQKEAMQACAADFASTLSAHSRLDVAAQAQRGEPICLVNETAVNRLQVLANTMIKGGYRGFKQVYVELRSDAFDRMFYEVGTRDMSQVGERSAAEQVEARVQVWTKAVGILDAVLREDRRLAQAVFDGMESCEVFTQTIEKTVVAVVQHGREIVNSRYQSHDKMFFLLDMHQLFERVLASLKSVLCDGEGQKKMFSDLVTLKHQTAREARNILTQFGESVAGDPGRKELPDGTVHPLTANTLGFLKRLLKHKSFPRVLYGDSDASDVGEDAEASQYQLGNQMSMRVMHILMGLVENLETKAQVYKNKALSAIFSMNNIRFIITSMELSNAISLLGEEWVRRQEALVQGYAQQYHQIAWKPVIRALAVGNIEGGEHKRKAAVKERFRTFNDIMADVHETQSEWSVPDPDLKASIKKAILDDLVPAFQEFMVSFQSFAYNMTKNPEKYFKYTAEKLIHIVNKDFFESRVLSHSKDAKKSKLDAL</sequence>
<dbReference type="EMBL" id="CAJHUC010001192">
    <property type="protein sequence ID" value="CAD7700175.1"/>
    <property type="molecule type" value="Genomic_DNA"/>
</dbReference>
<dbReference type="PANTHER" id="PTHR12542:SF41">
    <property type="entry name" value="EXOCYST COMPLEX COMPONENT 7"/>
    <property type="match status" value="1"/>
</dbReference>
<evidence type="ECO:0000256" key="3">
    <source>
        <dbReference type="ARBA" id="ARBA00022483"/>
    </source>
</evidence>
<comment type="caution">
    <text evidence="6">The sequence shown here is derived from an EMBL/GenBank/DDBJ whole genome shotgun (WGS) entry which is preliminary data.</text>
</comment>
<protein>
    <recommendedName>
        <fullName evidence="4">Exocyst subunit Exo70 family protein</fullName>
    </recommendedName>
</protein>
<name>A0A8S1J367_9CHLO</name>
<dbReference type="PANTHER" id="PTHR12542">
    <property type="entry name" value="EXOCYST COMPLEX PROTEIN EXO70"/>
    <property type="match status" value="1"/>
</dbReference>
<keyword evidence="2 4" id="KW-0813">Transport</keyword>
<organism evidence="6 7">
    <name type="scientific">Ostreobium quekettii</name>
    <dbReference type="NCBI Taxonomy" id="121088"/>
    <lineage>
        <taxon>Eukaryota</taxon>
        <taxon>Viridiplantae</taxon>
        <taxon>Chlorophyta</taxon>
        <taxon>core chlorophytes</taxon>
        <taxon>Ulvophyceae</taxon>
        <taxon>TCBD clade</taxon>
        <taxon>Bryopsidales</taxon>
        <taxon>Ostreobineae</taxon>
        <taxon>Ostreobiaceae</taxon>
        <taxon>Ostreobium</taxon>
    </lineage>
</organism>
<comment type="function">
    <text evidence="4">Component of the exocyst complex.</text>
</comment>
<dbReference type="GO" id="GO:0005546">
    <property type="term" value="F:phosphatidylinositol-4,5-bisphosphate binding"/>
    <property type="evidence" value="ECO:0007669"/>
    <property type="project" value="InterPro"/>
</dbReference>
<dbReference type="InterPro" id="IPR046364">
    <property type="entry name" value="Exo70_C"/>
</dbReference>
<comment type="similarity">
    <text evidence="1 4">Belongs to the EXO70 family.</text>
</comment>
<dbReference type="AlphaFoldDB" id="A0A8S1J367"/>
<dbReference type="GO" id="GO:0006887">
    <property type="term" value="P:exocytosis"/>
    <property type="evidence" value="ECO:0007669"/>
    <property type="project" value="UniProtKB-KW"/>
</dbReference>
<dbReference type="Pfam" id="PF03081">
    <property type="entry name" value="Exo70_C"/>
    <property type="match status" value="1"/>
</dbReference>
<dbReference type="GO" id="GO:0000145">
    <property type="term" value="C:exocyst"/>
    <property type="evidence" value="ECO:0007669"/>
    <property type="project" value="InterPro"/>
</dbReference>
<evidence type="ECO:0000313" key="7">
    <source>
        <dbReference type="Proteomes" id="UP000708148"/>
    </source>
</evidence>
<reference evidence="6" key="1">
    <citation type="submission" date="2020-12" db="EMBL/GenBank/DDBJ databases">
        <authorList>
            <person name="Iha C."/>
        </authorList>
    </citation>
    <scope>NUCLEOTIDE SEQUENCE</scope>
</reference>
<keyword evidence="4" id="KW-0653">Protein transport</keyword>
<dbReference type="Gene3D" id="1.20.1280.170">
    <property type="entry name" value="Exocyst complex component Exo70"/>
    <property type="match status" value="1"/>
</dbReference>
<keyword evidence="7" id="KW-1185">Reference proteome</keyword>
<dbReference type="InterPro" id="IPR016159">
    <property type="entry name" value="Cullin_repeat-like_dom_sf"/>
</dbReference>
<evidence type="ECO:0000256" key="2">
    <source>
        <dbReference type="ARBA" id="ARBA00022448"/>
    </source>
</evidence>
<evidence type="ECO:0000256" key="4">
    <source>
        <dbReference type="RuleBase" id="RU365026"/>
    </source>
</evidence>
<gene>
    <name evidence="6" type="ORF">OSTQU699_LOCUS5534</name>
</gene>
<evidence type="ECO:0000259" key="5">
    <source>
        <dbReference type="Pfam" id="PF03081"/>
    </source>
</evidence>
<dbReference type="InterPro" id="IPR004140">
    <property type="entry name" value="Exo70"/>
</dbReference>
<accession>A0A8S1J367</accession>